<proteinExistence type="predicted"/>
<evidence type="ECO:0000313" key="1">
    <source>
        <dbReference type="EMBL" id="KAJ7029603.1"/>
    </source>
</evidence>
<dbReference type="Proteomes" id="UP001218188">
    <property type="component" value="Unassembled WGS sequence"/>
</dbReference>
<gene>
    <name evidence="1" type="ORF">C8F04DRAFT_1264875</name>
</gene>
<reference evidence="1" key="1">
    <citation type="submission" date="2023-03" db="EMBL/GenBank/DDBJ databases">
        <title>Massive genome expansion in bonnet fungi (Mycena s.s.) driven by repeated elements and novel gene families across ecological guilds.</title>
        <authorList>
            <consortium name="Lawrence Berkeley National Laboratory"/>
            <person name="Harder C.B."/>
            <person name="Miyauchi S."/>
            <person name="Viragh M."/>
            <person name="Kuo A."/>
            <person name="Thoen E."/>
            <person name="Andreopoulos B."/>
            <person name="Lu D."/>
            <person name="Skrede I."/>
            <person name="Drula E."/>
            <person name="Henrissat B."/>
            <person name="Morin E."/>
            <person name="Kohler A."/>
            <person name="Barry K."/>
            <person name="LaButti K."/>
            <person name="Morin E."/>
            <person name="Salamov A."/>
            <person name="Lipzen A."/>
            <person name="Mereny Z."/>
            <person name="Hegedus B."/>
            <person name="Baldrian P."/>
            <person name="Stursova M."/>
            <person name="Weitz H."/>
            <person name="Taylor A."/>
            <person name="Grigoriev I.V."/>
            <person name="Nagy L.G."/>
            <person name="Martin F."/>
            <person name="Kauserud H."/>
        </authorList>
    </citation>
    <scope>NUCLEOTIDE SEQUENCE</scope>
    <source>
        <strain evidence="1">CBHHK200</strain>
    </source>
</reference>
<dbReference type="EMBL" id="JARJCM010000100">
    <property type="protein sequence ID" value="KAJ7029603.1"/>
    <property type="molecule type" value="Genomic_DNA"/>
</dbReference>
<name>A0AAD6WW52_9AGAR</name>
<comment type="caution">
    <text evidence="1">The sequence shown here is derived from an EMBL/GenBank/DDBJ whole genome shotgun (WGS) entry which is preliminary data.</text>
</comment>
<keyword evidence="2" id="KW-1185">Reference proteome</keyword>
<protein>
    <submittedName>
        <fullName evidence="1">Uncharacterized protein</fullName>
    </submittedName>
</protein>
<accession>A0AAD6WW52</accession>
<organism evidence="1 2">
    <name type="scientific">Mycena alexandri</name>
    <dbReference type="NCBI Taxonomy" id="1745969"/>
    <lineage>
        <taxon>Eukaryota</taxon>
        <taxon>Fungi</taxon>
        <taxon>Dikarya</taxon>
        <taxon>Basidiomycota</taxon>
        <taxon>Agaricomycotina</taxon>
        <taxon>Agaricomycetes</taxon>
        <taxon>Agaricomycetidae</taxon>
        <taxon>Agaricales</taxon>
        <taxon>Marasmiineae</taxon>
        <taxon>Mycenaceae</taxon>
        <taxon>Mycena</taxon>
    </lineage>
</organism>
<dbReference type="AlphaFoldDB" id="A0AAD6WW52"/>
<sequence length="171" mass="18829">MYGCTSGSTATGALVRRASRGGVVRCGALQARRVDGVFVRIEFAFVRAECRYLCLTGSSGSMASLPLLFSPLPVLEIGEELLLHLAANSMRVAGGDNSQERVSFVVRYPVPSLSRFHDPLLRTISYRNFLHLEVQYKIREITGVGEGYGRFINAHDGLTIPDRIILDAHPY</sequence>
<evidence type="ECO:0000313" key="2">
    <source>
        <dbReference type="Proteomes" id="UP001218188"/>
    </source>
</evidence>